<sequence>MNVDCEVTTVPQLETSLFSESDESDCTTSERFSSESKNISNWDNYLSLVNCKNLEKDQLYGVLTIRNWIISADDGFLTKNFPELRKRVIQKILEIIYSPEEGDVSVPVSTKLHESLIWLYFKTPKLWIHPLKWMVYAFVYGGFHFDITDKSITEERILDGIDKSTYSKGIIENTLRLLSIISEEFTSTRLPHSVKCIITQDIQSDEDLVQKILMQFLGRAKHEEVCAFAMHTCGLWISSFVTSSSSAIGYVHLIHAVYTSMQYSACLYSAGINCLINIFESDGGGLNSDWESVALLDFHICQLVKFKSTLQELVELYSVNLQKCGRRNELKSYDPLAKTLLLFSILTEKQMDYLMHRLTQYITHAQNATGAIHEFFNMLLLMFSLPGSYPYDEDVSDIALRIWLNAQEVSISSSPMITSTTGTNNACCSSSTTTWTTIISPVNPNASHIREDIIKLIHKEFNQLAFNKSHYPKDINRYLNVWKSEDRCRWLKFRQDLGECFLAAFRYLNITDWYMHASYQFSWIVNNCTNAELLVNWQEIEALLFVMLSISEHVLYENASGVMVLKEFAKSVSISLMKFMNKIKQLIAYYYAINDTIGENTTFQWGNQKFLSPEIYVIHSQCLILFKTLLLCIEKYYTVICSELRSSGQNELECLHIIVNILLSTIGVEAYKDEVVSLRHSALQILQTSLEHKPFSLQSSISLIASTLEHFYSRSRPLDPTSCDLLFYCSGMLLRLSENESSTLLSLRNIISENLQTFVELCTAGQNFTKLPQVCVSTSPKSTHIENSTFDKFDRIATVMQIFTQMFRGYTAVENETTTHRPVGEEMLSILNKMYFYLKRSLEVACPHIPKHFRQYHKLLRITLRIFTQVYESGDNEGIKTVTSDLVRCILLTFNYLLNNYNDDIFSDAVLKAIQCFIEWLFNNYRENVIGQGAVFLYYAYTLLSLVYERLDQFLCKQAKQMDNKDVLIFNVSIGYTLADCIHHPISPVIMGFTAQLITSEIEAVSRFLRSIVNFDFLKETAALHHKDIFDVIRRNLDIEKATKFLDITMTLAFSGISVPEWTTVESCLRLICDLLALLNKKKHANEAYISHRYTISDKFLFEINVCLLLVLAKGGGLPERLTTKYAELYTSLAKLSPDKQFALLNHILVGDSTTSTTTTTTFNCEGQIPHCSRLIEIVRQSIPQSINIAERKSFITTVSRPSMSMQRIRQSISTFVHLLSQRK</sequence>
<dbReference type="PANTHER" id="PTHR12363:SF33">
    <property type="entry name" value="IMPORTIN-13"/>
    <property type="match status" value="1"/>
</dbReference>
<reference evidence="5" key="1">
    <citation type="submission" date="2022-06" db="EMBL/GenBank/DDBJ databases">
        <authorList>
            <person name="Berger JAMES D."/>
            <person name="Berger JAMES D."/>
        </authorList>
    </citation>
    <scope>NUCLEOTIDE SEQUENCE [LARGE SCALE GENOMIC DNA]</scope>
</reference>
<dbReference type="GO" id="GO:0005634">
    <property type="term" value="C:nucleus"/>
    <property type="evidence" value="ECO:0007669"/>
    <property type="project" value="UniProtKB-SubCell"/>
</dbReference>
<keyword evidence="3" id="KW-0813">Transport</keyword>
<dbReference type="SUPFAM" id="SSF48371">
    <property type="entry name" value="ARM repeat"/>
    <property type="match status" value="1"/>
</dbReference>
<dbReference type="InterPro" id="IPR016024">
    <property type="entry name" value="ARM-type_fold"/>
</dbReference>
<dbReference type="WBParaSite" id="TREG1_74790.1">
    <property type="protein sequence ID" value="TREG1_74790.1"/>
    <property type="gene ID" value="TREG1_74790"/>
</dbReference>
<dbReference type="AlphaFoldDB" id="A0AA85K9Q3"/>
<dbReference type="Proteomes" id="UP000050795">
    <property type="component" value="Unassembled WGS sequence"/>
</dbReference>
<dbReference type="Gene3D" id="1.25.10.10">
    <property type="entry name" value="Leucine-rich Repeat Variant"/>
    <property type="match status" value="1"/>
</dbReference>
<evidence type="ECO:0000313" key="6">
    <source>
        <dbReference type="WBParaSite" id="TREG1_74790.1"/>
    </source>
</evidence>
<dbReference type="PANTHER" id="PTHR12363">
    <property type="entry name" value="TRANSPORTIN 3 AND IMPORTIN 13"/>
    <property type="match status" value="1"/>
</dbReference>
<dbReference type="GO" id="GO:0006606">
    <property type="term" value="P:protein import into nucleus"/>
    <property type="evidence" value="ECO:0007669"/>
    <property type="project" value="TreeGrafter"/>
</dbReference>
<evidence type="ECO:0000256" key="4">
    <source>
        <dbReference type="ARBA" id="ARBA00023242"/>
    </source>
</evidence>
<protein>
    <submittedName>
        <fullName evidence="6">Uncharacterized protein</fullName>
    </submittedName>
</protein>
<dbReference type="InterPro" id="IPR011989">
    <property type="entry name" value="ARM-like"/>
</dbReference>
<evidence type="ECO:0000256" key="2">
    <source>
        <dbReference type="ARBA" id="ARBA00007991"/>
    </source>
</evidence>
<keyword evidence="5" id="KW-1185">Reference proteome</keyword>
<accession>A0AA85K9Q3</accession>
<proteinExistence type="inferred from homology"/>
<comment type="similarity">
    <text evidence="2">Belongs to the importin beta family.</text>
</comment>
<name>A0AA85K9Q3_TRIRE</name>
<dbReference type="InterPro" id="IPR051345">
    <property type="entry name" value="Importin_beta-like_NTR"/>
</dbReference>
<comment type="subcellular location">
    <subcellularLocation>
        <location evidence="1">Nucleus</location>
    </subcellularLocation>
</comment>
<keyword evidence="4" id="KW-0539">Nucleus</keyword>
<organism evidence="5 6">
    <name type="scientific">Trichobilharzia regenti</name>
    <name type="common">Nasal bird schistosome</name>
    <dbReference type="NCBI Taxonomy" id="157069"/>
    <lineage>
        <taxon>Eukaryota</taxon>
        <taxon>Metazoa</taxon>
        <taxon>Spiralia</taxon>
        <taxon>Lophotrochozoa</taxon>
        <taxon>Platyhelminthes</taxon>
        <taxon>Trematoda</taxon>
        <taxon>Digenea</taxon>
        <taxon>Strigeidida</taxon>
        <taxon>Schistosomatoidea</taxon>
        <taxon>Schistosomatidae</taxon>
        <taxon>Trichobilharzia</taxon>
    </lineage>
</organism>
<evidence type="ECO:0000256" key="3">
    <source>
        <dbReference type="ARBA" id="ARBA00022448"/>
    </source>
</evidence>
<evidence type="ECO:0000256" key="1">
    <source>
        <dbReference type="ARBA" id="ARBA00004123"/>
    </source>
</evidence>
<dbReference type="GO" id="GO:0005737">
    <property type="term" value="C:cytoplasm"/>
    <property type="evidence" value="ECO:0007669"/>
    <property type="project" value="TreeGrafter"/>
</dbReference>
<evidence type="ECO:0000313" key="5">
    <source>
        <dbReference type="Proteomes" id="UP000050795"/>
    </source>
</evidence>
<reference evidence="6" key="2">
    <citation type="submission" date="2023-11" db="UniProtKB">
        <authorList>
            <consortium name="WormBaseParasite"/>
        </authorList>
    </citation>
    <scope>IDENTIFICATION</scope>
</reference>